<proteinExistence type="predicted"/>
<name>A0A7S1Q0A8_NEODS</name>
<organism evidence="2">
    <name type="scientific">Neobodo designis</name>
    <name type="common">Flagellated protozoan</name>
    <name type="synonym">Bodo designis</name>
    <dbReference type="NCBI Taxonomy" id="312471"/>
    <lineage>
        <taxon>Eukaryota</taxon>
        <taxon>Discoba</taxon>
        <taxon>Euglenozoa</taxon>
        <taxon>Kinetoplastea</taxon>
        <taxon>Metakinetoplastina</taxon>
        <taxon>Neobodonida</taxon>
        <taxon>Neobodo</taxon>
    </lineage>
</organism>
<dbReference type="AlphaFoldDB" id="A0A7S1Q0A8"/>
<dbReference type="EMBL" id="HBGF01020114">
    <property type="protein sequence ID" value="CAD9113245.1"/>
    <property type="molecule type" value="Transcribed_RNA"/>
</dbReference>
<reference evidence="2" key="1">
    <citation type="submission" date="2021-01" db="EMBL/GenBank/DDBJ databases">
        <authorList>
            <person name="Corre E."/>
            <person name="Pelletier E."/>
            <person name="Niang G."/>
            <person name="Scheremetjew M."/>
            <person name="Finn R."/>
            <person name="Kale V."/>
            <person name="Holt S."/>
            <person name="Cochrane G."/>
            <person name="Meng A."/>
            <person name="Brown T."/>
            <person name="Cohen L."/>
        </authorList>
    </citation>
    <scope>NUCLEOTIDE SEQUENCE</scope>
    <source>
        <strain evidence="2">CCAP 1951/1</strain>
    </source>
</reference>
<sequence length="362" mass="37052">MRTNSRKPAAATGMSARAAAARGANPATTRMQVGTETNVPSQHKAGKIAPSAGGIAQVHHRSAEGHARLVQLPADAAVAPLLPRGIFQDVFRCAAQPTTTTKDEVASPPPPAQVTVVVDLAPGNAALRVSASWASVGVDLPARVMRVDMAGATTSAAPDDDGANAGQQLPGPSVLFAANNDAHAQFDAVEIAIARLRQHLHGTPRFALTVAVAPCLPGTLTRHGSTPAAVDVAVPVDLAALRHGAGDGVVGRTIVSVPVPEESARAWLPVPPPGMTLTEGSRATIAAAMRALSTESHNAAARTAANRRAERVLTSPTVREALRGTPGTPGADQVEHLRRAALCIAAASSQSTLATARWDGRE</sequence>
<feature type="compositionally biased region" description="Low complexity" evidence="1">
    <location>
        <begin position="9"/>
        <end position="29"/>
    </location>
</feature>
<evidence type="ECO:0000313" key="2">
    <source>
        <dbReference type="EMBL" id="CAD9113245.1"/>
    </source>
</evidence>
<accession>A0A7S1Q0A8</accession>
<protein>
    <submittedName>
        <fullName evidence="2">Uncharacterized protein</fullName>
    </submittedName>
</protein>
<gene>
    <name evidence="2" type="ORF">NDES1114_LOCUS13284</name>
</gene>
<evidence type="ECO:0000256" key="1">
    <source>
        <dbReference type="SAM" id="MobiDB-lite"/>
    </source>
</evidence>
<feature type="region of interest" description="Disordered" evidence="1">
    <location>
        <begin position="1"/>
        <end position="29"/>
    </location>
</feature>